<evidence type="ECO:0000256" key="2">
    <source>
        <dbReference type="ARBA" id="ARBA00010183"/>
    </source>
</evidence>
<evidence type="ECO:0000256" key="1">
    <source>
        <dbReference type="ARBA" id="ARBA00000109"/>
    </source>
</evidence>
<keyword evidence="8" id="KW-0699">rRNA-binding</keyword>
<feature type="binding site" evidence="8">
    <location>
        <position position="127"/>
    </location>
    <ligand>
        <name>Mg(2+)</name>
        <dbReference type="ChEBI" id="CHEBI:18420"/>
    </ligand>
</feature>
<comment type="subcellular location">
    <subcellularLocation>
        <location evidence="8">Cytoplasm</location>
    </subcellularLocation>
</comment>
<dbReference type="Proteomes" id="UP000500686">
    <property type="component" value="Chromosome"/>
</dbReference>
<evidence type="ECO:0000256" key="7">
    <source>
        <dbReference type="ARBA" id="ARBA00022884"/>
    </source>
</evidence>
<keyword evidence="6 8" id="KW-0378">Hydrolase</keyword>
<dbReference type="GO" id="GO:0008033">
    <property type="term" value="P:tRNA processing"/>
    <property type="evidence" value="ECO:0007669"/>
    <property type="project" value="UniProtKB-KW"/>
</dbReference>
<keyword evidence="8" id="KW-0479">Metal-binding</keyword>
<proteinExistence type="inferred from homology"/>
<dbReference type="SMART" id="SM00535">
    <property type="entry name" value="RIBOc"/>
    <property type="match status" value="1"/>
</dbReference>
<evidence type="ECO:0000313" key="9">
    <source>
        <dbReference type="EMBL" id="QJR43374.1"/>
    </source>
</evidence>
<dbReference type="SUPFAM" id="SSF54768">
    <property type="entry name" value="dsRNA-binding domain-like"/>
    <property type="match status" value="1"/>
</dbReference>
<dbReference type="CDD" id="cd00593">
    <property type="entry name" value="RIBOc"/>
    <property type="match status" value="1"/>
</dbReference>
<keyword evidence="4 8" id="KW-0540">Nuclease</keyword>
<feature type="active site" evidence="8">
    <location>
        <position position="55"/>
    </location>
</feature>
<dbReference type="GO" id="GO:0019843">
    <property type="term" value="F:rRNA binding"/>
    <property type="evidence" value="ECO:0007669"/>
    <property type="project" value="UniProtKB-KW"/>
</dbReference>
<dbReference type="SMART" id="SM00358">
    <property type="entry name" value="DSRM"/>
    <property type="match status" value="1"/>
</dbReference>
<evidence type="ECO:0000313" key="10">
    <source>
        <dbReference type="Proteomes" id="UP000500686"/>
    </source>
</evidence>
<keyword evidence="10" id="KW-1185">Reference proteome</keyword>
<dbReference type="NCBIfam" id="TIGR02191">
    <property type="entry name" value="RNaseIII"/>
    <property type="match status" value="1"/>
</dbReference>
<sequence length="230" mass="26313">MNKKATEEFFAFLNRYSILPKKMSYYAVAFTHPSYAKTIKNKQLEDYQSMEFLGDSILQFLSSIYLYREYENSNPGNLSLMRTKLVSTKSLNNLSEKLNLKQFLLTGPGLMHEEILKSVKVGADIFESFIGALFLDQGLQKVNSFLQQTLFKTKIDESNLKDSKTLFQEYIQSFSRNSVIYNTTQNDSNTFHSKAIHDNNIYGEGEGKNKLEAEEQAAKNALTKLANTDE</sequence>
<dbReference type="PROSITE" id="PS50137">
    <property type="entry name" value="DS_RBD"/>
    <property type="match status" value="1"/>
</dbReference>
<evidence type="ECO:0000256" key="6">
    <source>
        <dbReference type="ARBA" id="ARBA00022801"/>
    </source>
</evidence>
<dbReference type="PROSITE" id="PS50142">
    <property type="entry name" value="RNASE_3_2"/>
    <property type="match status" value="1"/>
</dbReference>
<keyword evidence="5 8" id="KW-0255">Endonuclease</keyword>
<keyword evidence="8" id="KW-0819">tRNA processing</keyword>
<dbReference type="GO" id="GO:0004525">
    <property type="term" value="F:ribonuclease III activity"/>
    <property type="evidence" value="ECO:0007669"/>
    <property type="project" value="UniProtKB-UniRule"/>
</dbReference>
<evidence type="ECO:0000256" key="8">
    <source>
        <dbReference type="HAMAP-Rule" id="MF_00104"/>
    </source>
</evidence>
<comment type="function">
    <text evidence="8">Digests double-stranded RNA. Involved in the processing of primary rRNA transcript to yield the immediate precursors to the large and small rRNAs (23S and 16S). Processes some mRNAs, and tRNAs when they are encoded in the rRNA operon. Processes pre-crRNA and tracrRNA of type II CRISPR loci if present in the organism.</text>
</comment>
<evidence type="ECO:0000256" key="4">
    <source>
        <dbReference type="ARBA" id="ARBA00022722"/>
    </source>
</evidence>
<dbReference type="Pfam" id="PF00035">
    <property type="entry name" value="dsrm"/>
    <property type="match status" value="1"/>
</dbReference>
<dbReference type="GO" id="GO:0006364">
    <property type="term" value="P:rRNA processing"/>
    <property type="evidence" value="ECO:0007669"/>
    <property type="project" value="UniProtKB-UniRule"/>
</dbReference>
<dbReference type="GO" id="GO:0046872">
    <property type="term" value="F:metal ion binding"/>
    <property type="evidence" value="ECO:0007669"/>
    <property type="project" value="UniProtKB-KW"/>
</dbReference>
<dbReference type="GO" id="GO:0005737">
    <property type="term" value="C:cytoplasm"/>
    <property type="evidence" value="ECO:0007669"/>
    <property type="project" value="UniProtKB-SubCell"/>
</dbReference>
<dbReference type="RefSeq" id="WP_171111048.1">
    <property type="nucleotide sequence ID" value="NZ_CP053096.1"/>
</dbReference>
<dbReference type="InterPro" id="IPR011907">
    <property type="entry name" value="RNase_III"/>
</dbReference>
<feature type="binding site" evidence="8">
    <location>
        <position position="124"/>
    </location>
    <ligand>
        <name>Mg(2+)</name>
        <dbReference type="ChEBI" id="CHEBI:18420"/>
    </ligand>
</feature>
<dbReference type="InterPro" id="IPR014720">
    <property type="entry name" value="dsRBD_dom"/>
</dbReference>
<comment type="subunit">
    <text evidence="8">Homodimer.</text>
</comment>
<keyword evidence="8" id="KW-0698">rRNA processing</keyword>
<dbReference type="CDD" id="cd10845">
    <property type="entry name" value="DSRM_RNAse_III_family"/>
    <property type="match status" value="1"/>
</dbReference>
<reference evidence="9 10" key="1">
    <citation type="submission" date="2020-05" db="EMBL/GenBank/DDBJ databases">
        <title>Novel Mycoplasma species detected in Mirounga angustirostris (northern elephant seal) from the USA.</title>
        <authorList>
            <person name="Volokhov D.V."/>
        </authorList>
    </citation>
    <scope>NUCLEOTIDE SEQUENCE [LARGE SCALE GENOMIC DNA]</scope>
    <source>
        <strain evidence="9 10">Mirounga ES2806-GEN</strain>
    </source>
</reference>
<dbReference type="EMBL" id="CP053096">
    <property type="protein sequence ID" value="QJR43374.1"/>
    <property type="molecule type" value="Genomic_DNA"/>
</dbReference>
<comment type="cofactor">
    <cofactor evidence="8">
        <name>Mg(2+)</name>
        <dbReference type="ChEBI" id="CHEBI:18420"/>
    </cofactor>
</comment>
<keyword evidence="8" id="KW-0460">Magnesium</keyword>
<gene>
    <name evidence="8 9" type="primary">rnc</name>
    <name evidence="9" type="ORF">HLA87_00995</name>
</gene>
<dbReference type="Gene3D" id="1.10.1520.10">
    <property type="entry name" value="Ribonuclease III domain"/>
    <property type="match status" value="1"/>
</dbReference>
<dbReference type="PANTHER" id="PTHR11207:SF0">
    <property type="entry name" value="RIBONUCLEASE 3"/>
    <property type="match status" value="1"/>
</dbReference>
<keyword evidence="7 8" id="KW-0694">RNA-binding</keyword>
<accession>A0A6M4J8R7</accession>
<dbReference type="SUPFAM" id="SSF69065">
    <property type="entry name" value="RNase III domain-like"/>
    <property type="match status" value="1"/>
</dbReference>
<dbReference type="PANTHER" id="PTHR11207">
    <property type="entry name" value="RIBONUCLEASE III"/>
    <property type="match status" value="1"/>
</dbReference>
<feature type="active site" evidence="8">
    <location>
        <position position="127"/>
    </location>
</feature>
<dbReference type="Gene3D" id="3.30.160.20">
    <property type="match status" value="1"/>
</dbReference>
<keyword evidence="8" id="KW-0963">Cytoplasm</keyword>
<dbReference type="HAMAP" id="MF_00104">
    <property type="entry name" value="RNase_III"/>
    <property type="match status" value="1"/>
</dbReference>
<dbReference type="GO" id="GO:0006397">
    <property type="term" value="P:mRNA processing"/>
    <property type="evidence" value="ECO:0007669"/>
    <property type="project" value="UniProtKB-UniRule"/>
</dbReference>
<name>A0A6M4J8R7_9MOLU</name>
<organism evidence="9 10">
    <name type="scientific">Mycoplasma miroungigenitalium</name>
    <dbReference type="NCBI Taxonomy" id="754515"/>
    <lineage>
        <taxon>Bacteria</taxon>
        <taxon>Bacillati</taxon>
        <taxon>Mycoplasmatota</taxon>
        <taxon>Mollicutes</taxon>
        <taxon>Mycoplasmataceae</taxon>
        <taxon>Mycoplasma</taxon>
    </lineage>
</organism>
<dbReference type="GO" id="GO:0010468">
    <property type="term" value="P:regulation of gene expression"/>
    <property type="evidence" value="ECO:0007669"/>
    <property type="project" value="TreeGrafter"/>
</dbReference>
<dbReference type="InterPro" id="IPR036389">
    <property type="entry name" value="RNase_III_sf"/>
</dbReference>
<dbReference type="AlphaFoldDB" id="A0A6M4J8R7"/>
<protein>
    <recommendedName>
        <fullName evidence="8">Ribonuclease 3</fullName>
        <ecNumber evidence="8">3.1.26.3</ecNumber>
    </recommendedName>
    <alternativeName>
        <fullName evidence="8">Ribonuclease III</fullName>
        <shortName evidence="8">RNase III</shortName>
    </alternativeName>
</protein>
<dbReference type="InterPro" id="IPR000999">
    <property type="entry name" value="RNase_III_dom"/>
</dbReference>
<evidence type="ECO:0000256" key="5">
    <source>
        <dbReference type="ARBA" id="ARBA00022759"/>
    </source>
</evidence>
<dbReference type="EC" id="3.1.26.3" evidence="8"/>
<comment type="catalytic activity">
    <reaction evidence="1 8">
        <text>Endonucleolytic cleavage to 5'-phosphomonoester.</text>
        <dbReference type="EC" id="3.1.26.3"/>
    </reaction>
</comment>
<feature type="binding site" evidence="8">
    <location>
        <position position="51"/>
    </location>
    <ligand>
        <name>Mg(2+)</name>
        <dbReference type="ChEBI" id="CHEBI:18420"/>
    </ligand>
</feature>
<dbReference type="Pfam" id="PF14622">
    <property type="entry name" value="Ribonucleas_3_3"/>
    <property type="match status" value="1"/>
</dbReference>
<evidence type="ECO:0000256" key="3">
    <source>
        <dbReference type="ARBA" id="ARBA00022664"/>
    </source>
</evidence>
<comment type="similarity">
    <text evidence="2">Belongs to the ribonuclease III family.</text>
</comment>
<dbReference type="GO" id="GO:0003725">
    <property type="term" value="F:double-stranded RNA binding"/>
    <property type="evidence" value="ECO:0007669"/>
    <property type="project" value="TreeGrafter"/>
</dbReference>
<dbReference type="KEGG" id="mmir:HLA87_00995"/>
<keyword evidence="3 8" id="KW-0507">mRNA processing</keyword>